<dbReference type="STRING" id="1353528.DT23_06795"/>
<organism evidence="1 2">
    <name type="scientific">Thioclava indica</name>
    <dbReference type="NCBI Taxonomy" id="1353528"/>
    <lineage>
        <taxon>Bacteria</taxon>
        <taxon>Pseudomonadati</taxon>
        <taxon>Pseudomonadota</taxon>
        <taxon>Alphaproteobacteria</taxon>
        <taxon>Rhodobacterales</taxon>
        <taxon>Paracoccaceae</taxon>
        <taxon>Thioclava</taxon>
    </lineage>
</organism>
<evidence type="ECO:0000313" key="1">
    <source>
        <dbReference type="EMBL" id="KEO53872.1"/>
    </source>
</evidence>
<dbReference type="Proteomes" id="UP000027471">
    <property type="component" value="Unassembled WGS sequence"/>
</dbReference>
<accession>A0A074JX05</accession>
<dbReference type="EMBL" id="AUNB01000062">
    <property type="protein sequence ID" value="KEO53872.1"/>
    <property type="molecule type" value="Genomic_DNA"/>
</dbReference>
<protein>
    <submittedName>
        <fullName evidence="1">Uncharacterized protein</fullName>
    </submittedName>
</protein>
<keyword evidence="2" id="KW-1185">Reference proteome</keyword>
<sequence>MGENPTFVITRYLGVITNAYFQPVTRLHWRDSSKSSHLRAH</sequence>
<comment type="caution">
    <text evidence="1">The sequence shown here is derived from an EMBL/GenBank/DDBJ whole genome shotgun (WGS) entry which is preliminary data.</text>
</comment>
<proteinExistence type="predicted"/>
<evidence type="ECO:0000313" key="2">
    <source>
        <dbReference type="Proteomes" id="UP000027471"/>
    </source>
</evidence>
<gene>
    <name evidence="1" type="ORF">DT23_06795</name>
</gene>
<dbReference type="AlphaFoldDB" id="A0A074JX05"/>
<name>A0A074JX05_9RHOB</name>
<reference evidence="1 2" key="1">
    <citation type="journal article" date="2015" name="Antonie Van Leeuwenhoek">
        <title>Thioclava indica sp. nov., isolated from surface seawater of the Indian Ocean.</title>
        <authorList>
            <person name="Liu Y."/>
            <person name="Lai Q."/>
            <person name="Du J."/>
            <person name="Xu H."/>
            <person name="Jiang L."/>
            <person name="Shao Z."/>
        </authorList>
    </citation>
    <scope>NUCLEOTIDE SEQUENCE [LARGE SCALE GENOMIC DNA]</scope>
    <source>
        <strain evidence="1 2">DT23-4</strain>
    </source>
</reference>